<evidence type="ECO:0000256" key="1">
    <source>
        <dbReference type="SAM" id="MobiDB-lite"/>
    </source>
</evidence>
<dbReference type="Proteomes" id="UP000479190">
    <property type="component" value="Unassembled WGS sequence"/>
</dbReference>
<proteinExistence type="predicted"/>
<organism evidence="2 3">
    <name type="scientific">Trichogramma brassicae</name>
    <dbReference type="NCBI Taxonomy" id="86971"/>
    <lineage>
        <taxon>Eukaryota</taxon>
        <taxon>Metazoa</taxon>
        <taxon>Ecdysozoa</taxon>
        <taxon>Arthropoda</taxon>
        <taxon>Hexapoda</taxon>
        <taxon>Insecta</taxon>
        <taxon>Pterygota</taxon>
        <taxon>Neoptera</taxon>
        <taxon>Endopterygota</taxon>
        <taxon>Hymenoptera</taxon>
        <taxon>Apocrita</taxon>
        <taxon>Proctotrupomorpha</taxon>
        <taxon>Chalcidoidea</taxon>
        <taxon>Trichogrammatidae</taxon>
        <taxon>Trichogramma</taxon>
    </lineage>
</organism>
<dbReference type="AlphaFoldDB" id="A0A6H5IRS3"/>
<feature type="non-terminal residue" evidence="2">
    <location>
        <position position="70"/>
    </location>
</feature>
<keyword evidence="3" id="KW-1185">Reference proteome</keyword>
<reference evidence="2 3" key="1">
    <citation type="submission" date="2020-02" db="EMBL/GenBank/DDBJ databases">
        <authorList>
            <person name="Ferguson B K."/>
        </authorList>
    </citation>
    <scope>NUCLEOTIDE SEQUENCE [LARGE SCALE GENOMIC DNA]</scope>
</reference>
<sequence>MRDTQISEEVSVRGSGYARRTNAPRNERELATCSTPDRRKARSAISCVDAWQATHVTRLKLELHRPRCYS</sequence>
<evidence type="ECO:0000313" key="3">
    <source>
        <dbReference type="Proteomes" id="UP000479190"/>
    </source>
</evidence>
<name>A0A6H5IRS3_9HYME</name>
<accession>A0A6H5IRS3</accession>
<protein>
    <submittedName>
        <fullName evidence="2">Uncharacterized protein</fullName>
    </submittedName>
</protein>
<dbReference type="EMBL" id="CADCXV010001011">
    <property type="protein sequence ID" value="CAB0040208.1"/>
    <property type="molecule type" value="Genomic_DNA"/>
</dbReference>
<evidence type="ECO:0000313" key="2">
    <source>
        <dbReference type="EMBL" id="CAB0040208.1"/>
    </source>
</evidence>
<feature type="region of interest" description="Disordered" evidence="1">
    <location>
        <begin position="1"/>
        <end position="35"/>
    </location>
</feature>
<gene>
    <name evidence="2" type="ORF">TBRA_LOCUS11936</name>
</gene>